<feature type="compositionally biased region" description="Polar residues" evidence="1">
    <location>
        <begin position="133"/>
        <end position="147"/>
    </location>
</feature>
<keyword evidence="2" id="KW-0812">Transmembrane</keyword>
<keyword evidence="2" id="KW-0472">Membrane</keyword>
<keyword evidence="2" id="KW-1133">Transmembrane helix</keyword>
<evidence type="ECO:0000313" key="4">
    <source>
        <dbReference type="Proteomes" id="UP000471745"/>
    </source>
</evidence>
<feature type="compositionally biased region" description="Pro residues" evidence="1">
    <location>
        <begin position="110"/>
        <end position="120"/>
    </location>
</feature>
<keyword evidence="4" id="KW-1185">Reference proteome</keyword>
<dbReference type="AlphaFoldDB" id="A0A9X5HF38"/>
<accession>A0A9X5HF38</accession>
<protein>
    <submittedName>
        <fullName evidence="3">Uncharacterized protein</fullName>
    </submittedName>
</protein>
<reference evidence="3 4" key="1">
    <citation type="submission" date="2020-01" db="EMBL/GenBank/DDBJ databases">
        <title>Insect and environment-associated Actinomycetes.</title>
        <authorList>
            <person name="Currrie C."/>
            <person name="Chevrette M."/>
            <person name="Carlson C."/>
            <person name="Stubbendieck R."/>
            <person name="Wendt-Pienkowski E."/>
        </authorList>
    </citation>
    <scope>NUCLEOTIDE SEQUENCE [LARGE SCALE GENOMIC DNA]</scope>
    <source>
        <strain evidence="3 4">SID8189</strain>
    </source>
</reference>
<evidence type="ECO:0000256" key="1">
    <source>
        <dbReference type="SAM" id="MobiDB-lite"/>
    </source>
</evidence>
<proteinExistence type="predicted"/>
<dbReference type="RefSeq" id="WP_163091050.1">
    <property type="nucleotide sequence ID" value="NZ_JAAGNA010000989.1"/>
</dbReference>
<dbReference type="Proteomes" id="UP000471745">
    <property type="component" value="Unassembled WGS sequence"/>
</dbReference>
<feature type="transmembrane region" description="Helical" evidence="2">
    <location>
        <begin position="21"/>
        <end position="43"/>
    </location>
</feature>
<organism evidence="3 4">
    <name type="scientific">Actinospica acidiphila</name>
    <dbReference type="NCBI Taxonomy" id="304899"/>
    <lineage>
        <taxon>Bacteria</taxon>
        <taxon>Bacillati</taxon>
        <taxon>Actinomycetota</taxon>
        <taxon>Actinomycetes</taxon>
        <taxon>Catenulisporales</taxon>
        <taxon>Actinospicaceae</taxon>
        <taxon>Actinospica</taxon>
    </lineage>
</organism>
<feature type="transmembrane region" description="Helical" evidence="2">
    <location>
        <begin position="63"/>
        <end position="83"/>
    </location>
</feature>
<dbReference type="EMBL" id="JAAGNA010000989">
    <property type="protein sequence ID" value="NEC52488.1"/>
    <property type="molecule type" value="Genomic_DNA"/>
</dbReference>
<feature type="region of interest" description="Disordered" evidence="1">
    <location>
        <begin position="103"/>
        <end position="161"/>
    </location>
</feature>
<gene>
    <name evidence="3" type="ORF">G3I18_28610</name>
</gene>
<comment type="caution">
    <text evidence="3">The sequence shown here is derived from an EMBL/GenBank/DDBJ whole genome shotgun (WGS) entry which is preliminary data.</text>
</comment>
<evidence type="ECO:0000313" key="3">
    <source>
        <dbReference type="EMBL" id="NEC52488.1"/>
    </source>
</evidence>
<sequence>MSETLAAVRAEFTKMRAVRATSVALLLFVAVSVFIAALGGWSAKGAIESDNPGLRSDFTPEQAGLDGILYGQLALIVFGVLMMSGEYTSGMMRVSLLACPDAAGSTWPRRPSPPPRPWPSPSRSRSCRTWSPNSPWAPTGPRSTRTASRAPWPAGSSTSPS</sequence>
<name>A0A9X5HF38_9ACTN</name>
<feature type="compositionally biased region" description="Low complexity" evidence="1">
    <location>
        <begin position="121"/>
        <end position="132"/>
    </location>
</feature>
<evidence type="ECO:0000256" key="2">
    <source>
        <dbReference type="SAM" id="Phobius"/>
    </source>
</evidence>